<evidence type="ECO:0000313" key="1">
    <source>
        <dbReference type="EMBL" id="CAF4687973.1"/>
    </source>
</evidence>
<organism evidence="1 2">
    <name type="scientific">Rotaria magnacalcarata</name>
    <dbReference type="NCBI Taxonomy" id="392030"/>
    <lineage>
        <taxon>Eukaryota</taxon>
        <taxon>Metazoa</taxon>
        <taxon>Spiralia</taxon>
        <taxon>Gnathifera</taxon>
        <taxon>Rotifera</taxon>
        <taxon>Eurotatoria</taxon>
        <taxon>Bdelloidea</taxon>
        <taxon>Philodinida</taxon>
        <taxon>Philodinidae</taxon>
        <taxon>Rotaria</taxon>
    </lineage>
</organism>
<dbReference type="SUPFAM" id="SSF53927">
    <property type="entry name" value="Cytidine deaminase-like"/>
    <property type="match status" value="1"/>
</dbReference>
<evidence type="ECO:0000313" key="2">
    <source>
        <dbReference type="Proteomes" id="UP000681967"/>
    </source>
</evidence>
<accession>A0A8S3A0B9</accession>
<dbReference type="EMBL" id="CAJOBH010116406">
    <property type="protein sequence ID" value="CAF4687973.1"/>
    <property type="molecule type" value="Genomic_DNA"/>
</dbReference>
<comment type="caution">
    <text evidence="1">The sequence shown here is derived from an EMBL/GenBank/DDBJ whole genome shotgun (WGS) entry which is preliminary data.</text>
</comment>
<proteinExistence type="predicted"/>
<evidence type="ECO:0008006" key="3">
    <source>
        <dbReference type="Google" id="ProtNLM"/>
    </source>
</evidence>
<dbReference type="Proteomes" id="UP000681967">
    <property type="component" value="Unassembled WGS sequence"/>
</dbReference>
<dbReference type="GO" id="GO:0003824">
    <property type="term" value="F:catalytic activity"/>
    <property type="evidence" value="ECO:0007669"/>
    <property type="project" value="InterPro"/>
</dbReference>
<feature type="non-terminal residue" evidence="1">
    <location>
        <position position="1"/>
    </location>
</feature>
<dbReference type="InterPro" id="IPR016193">
    <property type="entry name" value="Cytidine_deaminase-like"/>
</dbReference>
<sequence length="80" mass="9059">ISDLDQALYKSINQEQINNSGMNNDDWEIIEEAKRISRRLYQPRLQEVASVILTKSGHMYSGIHFESSQPFATVCGEVSA</sequence>
<feature type="non-terminal residue" evidence="1">
    <location>
        <position position="80"/>
    </location>
</feature>
<dbReference type="AlphaFoldDB" id="A0A8S3A0B9"/>
<dbReference type="Gene3D" id="3.40.140.10">
    <property type="entry name" value="Cytidine Deaminase, domain 2"/>
    <property type="match status" value="1"/>
</dbReference>
<gene>
    <name evidence="1" type="ORF">BYL167_LOCUS43597</name>
</gene>
<protein>
    <recommendedName>
        <fullName evidence="3">Cytidine deaminase</fullName>
    </recommendedName>
</protein>
<name>A0A8S3A0B9_9BILA</name>
<reference evidence="1" key="1">
    <citation type="submission" date="2021-02" db="EMBL/GenBank/DDBJ databases">
        <authorList>
            <person name="Nowell W R."/>
        </authorList>
    </citation>
    <scope>NUCLEOTIDE SEQUENCE</scope>
</reference>